<dbReference type="PANTHER" id="PTHR46535:SF1">
    <property type="entry name" value="NEDD4-BINDING PROTEIN 2"/>
    <property type="match status" value="1"/>
</dbReference>
<feature type="compositionally biased region" description="Basic residues" evidence="1">
    <location>
        <begin position="104"/>
        <end position="114"/>
    </location>
</feature>
<dbReference type="GO" id="GO:0004519">
    <property type="term" value="F:endonuclease activity"/>
    <property type="evidence" value="ECO:0007669"/>
    <property type="project" value="TreeGrafter"/>
</dbReference>
<evidence type="ECO:0000313" key="3">
    <source>
        <dbReference type="EMBL" id="TEB29140.1"/>
    </source>
</evidence>
<name>A0A4Y7T4U0_COPMI</name>
<organism evidence="3 4">
    <name type="scientific">Coprinellus micaceus</name>
    <name type="common">Glistening ink-cap mushroom</name>
    <name type="synonym">Coprinus micaceus</name>
    <dbReference type="NCBI Taxonomy" id="71717"/>
    <lineage>
        <taxon>Eukaryota</taxon>
        <taxon>Fungi</taxon>
        <taxon>Dikarya</taxon>
        <taxon>Basidiomycota</taxon>
        <taxon>Agaricomycotina</taxon>
        <taxon>Agaricomycetes</taxon>
        <taxon>Agaricomycetidae</taxon>
        <taxon>Agaricales</taxon>
        <taxon>Agaricineae</taxon>
        <taxon>Psathyrellaceae</taxon>
        <taxon>Coprinellus</taxon>
    </lineage>
</organism>
<feature type="region of interest" description="Disordered" evidence="1">
    <location>
        <begin position="787"/>
        <end position="823"/>
    </location>
</feature>
<evidence type="ECO:0000259" key="2">
    <source>
        <dbReference type="PROSITE" id="PS50828"/>
    </source>
</evidence>
<feature type="compositionally biased region" description="Basic residues" evidence="1">
    <location>
        <begin position="504"/>
        <end position="516"/>
    </location>
</feature>
<feature type="compositionally biased region" description="Basic and acidic residues" evidence="1">
    <location>
        <begin position="787"/>
        <end position="798"/>
    </location>
</feature>
<dbReference type="OrthoDB" id="3231855at2759"/>
<accession>A0A4Y7T4U0</accession>
<dbReference type="InterPro" id="IPR052772">
    <property type="entry name" value="Endo/PolyKinase_Domain-Protein"/>
</dbReference>
<proteinExistence type="predicted"/>
<dbReference type="PANTHER" id="PTHR46535">
    <property type="entry name" value="NEDD4-BINDING PROTEIN 2"/>
    <property type="match status" value="1"/>
</dbReference>
<feature type="compositionally biased region" description="Low complexity" evidence="1">
    <location>
        <begin position="116"/>
        <end position="161"/>
    </location>
</feature>
<feature type="region of interest" description="Disordered" evidence="1">
    <location>
        <begin position="94"/>
        <end position="161"/>
    </location>
</feature>
<protein>
    <recommendedName>
        <fullName evidence="2">Smr domain-containing protein</fullName>
    </recommendedName>
</protein>
<feature type="compositionally biased region" description="Low complexity" evidence="1">
    <location>
        <begin position="723"/>
        <end position="736"/>
    </location>
</feature>
<dbReference type="AlphaFoldDB" id="A0A4Y7T4U0"/>
<feature type="region of interest" description="Disordered" evidence="1">
    <location>
        <begin position="481"/>
        <end position="583"/>
    </location>
</feature>
<reference evidence="3 4" key="1">
    <citation type="journal article" date="2019" name="Nat. Ecol. Evol.">
        <title>Megaphylogeny resolves global patterns of mushroom evolution.</title>
        <authorList>
            <person name="Varga T."/>
            <person name="Krizsan K."/>
            <person name="Foldi C."/>
            <person name="Dima B."/>
            <person name="Sanchez-Garcia M."/>
            <person name="Sanchez-Ramirez S."/>
            <person name="Szollosi G.J."/>
            <person name="Szarkandi J.G."/>
            <person name="Papp V."/>
            <person name="Albert L."/>
            <person name="Andreopoulos W."/>
            <person name="Angelini C."/>
            <person name="Antonin V."/>
            <person name="Barry K.W."/>
            <person name="Bougher N.L."/>
            <person name="Buchanan P."/>
            <person name="Buyck B."/>
            <person name="Bense V."/>
            <person name="Catcheside P."/>
            <person name="Chovatia M."/>
            <person name="Cooper J."/>
            <person name="Damon W."/>
            <person name="Desjardin D."/>
            <person name="Finy P."/>
            <person name="Geml J."/>
            <person name="Haridas S."/>
            <person name="Hughes K."/>
            <person name="Justo A."/>
            <person name="Karasinski D."/>
            <person name="Kautmanova I."/>
            <person name="Kiss B."/>
            <person name="Kocsube S."/>
            <person name="Kotiranta H."/>
            <person name="LaButti K.M."/>
            <person name="Lechner B.E."/>
            <person name="Liimatainen K."/>
            <person name="Lipzen A."/>
            <person name="Lukacs Z."/>
            <person name="Mihaltcheva S."/>
            <person name="Morgado L.N."/>
            <person name="Niskanen T."/>
            <person name="Noordeloos M.E."/>
            <person name="Ohm R.A."/>
            <person name="Ortiz-Santana B."/>
            <person name="Ovrebo C."/>
            <person name="Racz N."/>
            <person name="Riley R."/>
            <person name="Savchenko A."/>
            <person name="Shiryaev A."/>
            <person name="Soop K."/>
            <person name="Spirin V."/>
            <person name="Szebenyi C."/>
            <person name="Tomsovsky M."/>
            <person name="Tulloss R.E."/>
            <person name="Uehling J."/>
            <person name="Grigoriev I.V."/>
            <person name="Vagvolgyi C."/>
            <person name="Papp T."/>
            <person name="Martin F.M."/>
            <person name="Miettinen O."/>
            <person name="Hibbett D.S."/>
            <person name="Nagy L.G."/>
        </authorList>
    </citation>
    <scope>NUCLEOTIDE SEQUENCE [LARGE SCALE GENOMIC DNA]</scope>
    <source>
        <strain evidence="3 4">FP101781</strain>
    </source>
</reference>
<feature type="compositionally biased region" description="Basic and acidic residues" evidence="1">
    <location>
        <begin position="539"/>
        <end position="552"/>
    </location>
</feature>
<evidence type="ECO:0000256" key="1">
    <source>
        <dbReference type="SAM" id="MobiDB-lite"/>
    </source>
</evidence>
<dbReference type="PROSITE" id="PS50828">
    <property type="entry name" value="SMR"/>
    <property type="match status" value="1"/>
</dbReference>
<dbReference type="InterPro" id="IPR036063">
    <property type="entry name" value="Smr_dom_sf"/>
</dbReference>
<dbReference type="Gene3D" id="3.30.1370.110">
    <property type="match status" value="1"/>
</dbReference>
<dbReference type="EMBL" id="QPFP01000029">
    <property type="protein sequence ID" value="TEB29140.1"/>
    <property type="molecule type" value="Genomic_DNA"/>
</dbReference>
<keyword evidence="4" id="KW-1185">Reference proteome</keyword>
<gene>
    <name evidence="3" type="ORF">FA13DRAFT_1735257</name>
</gene>
<dbReference type="SUPFAM" id="SSF160443">
    <property type="entry name" value="SMR domain-like"/>
    <property type="match status" value="1"/>
</dbReference>
<dbReference type="Pfam" id="PF01713">
    <property type="entry name" value="Smr"/>
    <property type="match status" value="1"/>
</dbReference>
<sequence length="958" mass="104337">MSLPAPLSALLAPLTYNAVFDALQTEFCPLLDSTLVAALLLEVDFHSSSQNEIASVLQTVYDALKSIAVDAEAEAVAEELQDLGLVNPDDRGVAIIQNGAPSSKKSKSSSKRQRSGTATTNTTTTTATTTTNTGTWPQTTSKSDSGSSKSGSSSPSNNTNGNVDSHALAFLRTALPHLPTRILINALVEWDEKEAQGLGSVSDVVGDGGNGDIWTLISRLVKGEEEREMDERGVESDLGSDEFVPGEDSIDGLYLGGIGFHADEERDHLAQLEADEKLARELALQFEAEDTRDPLLTVLARKEDRLDNDEWVIRSKKGKGKKGKATKMGHARKDSTMKIALNDLRQQGQSVQQQHTLGLSDPIPKVEDKIIPDLDLDVFLPSLSSYLTSLLPVDRPPSTMFIQAGAPSKASDKKTKADIAAYIQNVFLNDRAVKVKFEGKVYRAVRSCLESVVQVAREVEANAEQKRKDLEQLAKEKEAASKVLQSLSSAGDLETQRGHDGHRHERRRGRGGRGGRGKQLPFEEPPHPPSRKMKNRVRTAMDRDLESEREPGEGAGAKEGAEGGDGEGQSEDAGRGDNGVEDGCKAEENAQQLLFTLLDILLPQYALVDSDDGAYIEVHQLLSDIELCTTVLPERSAPGREKDSGSVDGNEKERGENALDLATLLCELYMSDADPGREAGMFMDMLSGRGDYGGAWGTRQVLSYAETVGASRKAQLRRSVQPSGSTTGSSTLGQSTAVQGASVVLDEKQKNKPSPYQWQAVPSRRAPMKKAYTILPHLPTYKRDVNGIKARDDSDSGKQRTTWVPGSASEYEEAEREHRRRVHENERRRKELLREAARMYNRSTQGPVAYYFAERAQECLDAARREQVNAARAMVLRKQAVSGDHDAIDLHGTTVTEAEVIVLEMLGKRRQGQLKIITGRGNHSIGGASVLKPALKKRLSEEGYAVKAWDAGLVVTIS</sequence>
<dbReference type="GO" id="GO:0005634">
    <property type="term" value="C:nucleus"/>
    <property type="evidence" value="ECO:0007669"/>
    <property type="project" value="TreeGrafter"/>
</dbReference>
<feature type="domain" description="Smr" evidence="2">
    <location>
        <begin position="888"/>
        <end position="958"/>
    </location>
</feature>
<dbReference type="InterPro" id="IPR002625">
    <property type="entry name" value="Smr_dom"/>
</dbReference>
<dbReference type="Proteomes" id="UP000298030">
    <property type="component" value="Unassembled WGS sequence"/>
</dbReference>
<dbReference type="STRING" id="71717.A0A4Y7T4U0"/>
<feature type="region of interest" description="Disordered" evidence="1">
    <location>
        <begin position="712"/>
        <end position="736"/>
    </location>
</feature>
<feature type="region of interest" description="Disordered" evidence="1">
    <location>
        <begin position="634"/>
        <end position="654"/>
    </location>
</feature>
<evidence type="ECO:0000313" key="4">
    <source>
        <dbReference type="Proteomes" id="UP000298030"/>
    </source>
</evidence>
<feature type="compositionally biased region" description="Basic and acidic residues" evidence="1">
    <location>
        <begin position="637"/>
        <end position="654"/>
    </location>
</feature>
<dbReference type="SMART" id="SM00463">
    <property type="entry name" value="SMR"/>
    <property type="match status" value="1"/>
</dbReference>
<comment type="caution">
    <text evidence="3">The sequence shown here is derived from an EMBL/GenBank/DDBJ whole genome shotgun (WGS) entry which is preliminary data.</text>
</comment>
<feature type="compositionally biased region" description="Basic and acidic residues" evidence="1">
    <location>
        <begin position="494"/>
        <end position="503"/>
    </location>
</feature>